<proteinExistence type="predicted"/>
<name>A0A8S0SBG6_OLEEU</name>
<feature type="region of interest" description="Disordered" evidence="1">
    <location>
        <begin position="141"/>
        <end position="186"/>
    </location>
</feature>
<gene>
    <name evidence="3" type="ORF">OLEA9_A086455</name>
</gene>
<feature type="domain" description="DUF1985" evidence="2">
    <location>
        <begin position="74"/>
        <end position="113"/>
    </location>
</feature>
<feature type="compositionally biased region" description="Acidic residues" evidence="1">
    <location>
        <begin position="170"/>
        <end position="186"/>
    </location>
</feature>
<dbReference type="Gramene" id="OE9A086455T1">
    <property type="protein sequence ID" value="OE9A086455C1"/>
    <property type="gene ID" value="OE9A086455"/>
</dbReference>
<keyword evidence="4" id="KW-1185">Reference proteome</keyword>
<dbReference type="InterPro" id="IPR015410">
    <property type="entry name" value="DUF1985"/>
</dbReference>
<accession>A0A8S0SBG6</accession>
<evidence type="ECO:0000313" key="4">
    <source>
        <dbReference type="Proteomes" id="UP000594638"/>
    </source>
</evidence>
<reference evidence="3 4" key="1">
    <citation type="submission" date="2019-12" db="EMBL/GenBank/DDBJ databases">
        <authorList>
            <person name="Alioto T."/>
            <person name="Alioto T."/>
            <person name="Gomez Garrido J."/>
        </authorList>
    </citation>
    <scope>NUCLEOTIDE SEQUENCE [LARGE SCALE GENOMIC DNA]</scope>
</reference>
<evidence type="ECO:0000313" key="3">
    <source>
        <dbReference type="EMBL" id="CAA2989622.1"/>
    </source>
</evidence>
<feature type="compositionally biased region" description="Acidic residues" evidence="1">
    <location>
        <begin position="153"/>
        <end position="163"/>
    </location>
</feature>
<dbReference type="Proteomes" id="UP000594638">
    <property type="component" value="Unassembled WGS sequence"/>
</dbReference>
<dbReference type="AlphaFoldDB" id="A0A8S0SBG6"/>
<dbReference type="EMBL" id="CACTIH010004125">
    <property type="protein sequence ID" value="CAA2989622.1"/>
    <property type="molecule type" value="Genomic_DNA"/>
</dbReference>
<sequence>MHLAGQMEFEFLISKDAWLRAHISQRSNLKYMKTVMDHFDERQREDFRNSSLRYLAEVPDIQFSVQLIQQLVFRSVRTEKVHELWFNVQGYLVRFGLQEYALVTGLRCGLFPESLGVRGDFGDWGMLRLIHRTPIVELGRQDLDDTVSSGGSGEDETSSDDDGNGQFESDRDDDDNEDCDGDDSEDTECTRLREFIAGMVAPPAPTTATIMIGANVEIGISGSLPQDKAYSAPCPNEEKLPVRTEYLADIAPCPDDDHEPLPTPIDNQQDGVATEPSYAAGVSDAELDGCNVTNGEGKFIACVTSAYDMYA</sequence>
<protein>
    <recommendedName>
        <fullName evidence="2">DUF1985 domain-containing protein</fullName>
    </recommendedName>
</protein>
<dbReference type="PANTHER" id="PTHR48449:SF1">
    <property type="entry name" value="DUF1985 DOMAIN-CONTAINING PROTEIN"/>
    <property type="match status" value="1"/>
</dbReference>
<organism evidence="3 4">
    <name type="scientific">Olea europaea subsp. europaea</name>
    <dbReference type="NCBI Taxonomy" id="158383"/>
    <lineage>
        <taxon>Eukaryota</taxon>
        <taxon>Viridiplantae</taxon>
        <taxon>Streptophyta</taxon>
        <taxon>Embryophyta</taxon>
        <taxon>Tracheophyta</taxon>
        <taxon>Spermatophyta</taxon>
        <taxon>Magnoliopsida</taxon>
        <taxon>eudicotyledons</taxon>
        <taxon>Gunneridae</taxon>
        <taxon>Pentapetalae</taxon>
        <taxon>asterids</taxon>
        <taxon>lamiids</taxon>
        <taxon>Lamiales</taxon>
        <taxon>Oleaceae</taxon>
        <taxon>Oleeae</taxon>
        <taxon>Olea</taxon>
    </lineage>
</organism>
<evidence type="ECO:0000256" key="1">
    <source>
        <dbReference type="SAM" id="MobiDB-lite"/>
    </source>
</evidence>
<dbReference type="PANTHER" id="PTHR48449">
    <property type="entry name" value="DUF1985 DOMAIN-CONTAINING PROTEIN"/>
    <property type="match status" value="1"/>
</dbReference>
<dbReference type="Pfam" id="PF09331">
    <property type="entry name" value="DUF1985"/>
    <property type="match status" value="1"/>
</dbReference>
<comment type="caution">
    <text evidence="3">The sequence shown here is derived from an EMBL/GenBank/DDBJ whole genome shotgun (WGS) entry which is preliminary data.</text>
</comment>
<evidence type="ECO:0000259" key="2">
    <source>
        <dbReference type="Pfam" id="PF09331"/>
    </source>
</evidence>